<keyword evidence="1" id="KW-0732">Signal</keyword>
<dbReference type="InterPro" id="IPR011048">
    <property type="entry name" value="Haem_d1_sf"/>
</dbReference>
<dbReference type="AlphaFoldDB" id="A0A5S3XJK4"/>
<reference evidence="5" key="2">
    <citation type="submission" date="2019-06" db="EMBL/GenBank/DDBJ databases">
        <title>Co-occurence of chitin degradation, pigmentation and bioactivity in marine Pseudoalteromonas.</title>
        <authorList>
            <person name="Sonnenschein E.C."/>
            <person name="Bech P.K."/>
        </authorList>
    </citation>
    <scope>NUCLEOTIDE SEQUENCE [LARGE SCALE GENOMIC DNA]</scope>
    <source>
        <strain evidence="5">S2231</strain>
    </source>
</reference>
<dbReference type="RefSeq" id="WP_138597566.1">
    <property type="nucleotide sequence ID" value="NZ_PNCK01000052.1"/>
</dbReference>
<evidence type="ECO:0000313" key="5">
    <source>
        <dbReference type="Proteomes" id="UP000307706"/>
    </source>
</evidence>
<evidence type="ECO:0008006" key="6">
    <source>
        <dbReference type="Google" id="ProtNLM"/>
    </source>
</evidence>
<gene>
    <name evidence="3" type="ORF">CWB96_18715</name>
    <name evidence="2" type="ORF">CWB97_14610</name>
</gene>
<dbReference type="PANTHER" id="PTHR47197:SF3">
    <property type="entry name" value="DIHYDRO-HEME D1 DEHYDROGENASE"/>
    <property type="match status" value="1"/>
</dbReference>
<organism evidence="3 5">
    <name type="scientific">Pseudoalteromonas citrea</name>
    <dbReference type="NCBI Taxonomy" id="43655"/>
    <lineage>
        <taxon>Bacteria</taxon>
        <taxon>Pseudomonadati</taxon>
        <taxon>Pseudomonadota</taxon>
        <taxon>Gammaproteobacteria</taxon>
        <taxon>Alteromonadales</taxon>
        <taxon>Pseudoalteromonadaceae</taxon>
        <taxon>Pseudoalteromonas</taxon>
    </lineage>
</organism>
<accession>A0A5S3XJK4</accession>
<evidence type="ECO:0000256" key="1">
    <source>
        <dbReference type="SAM" id="SignalP"/>
    </source>
</evidence>
<dbReference type="SUPFAM" id="SSF51004">
    <property type="entry name" value="C-terminal (heme d1) domain of cytochrome cd1-nitrite reductase"/>
    <property type="match status" value="1"/>
</dbReference>
<evidence type="ECO:0000313" key="3">
    <source>
        <dbReference type="EMBL" id="TMP54702.1"/>
    </source>
</evidence>
<proteinExistence type="predicted"/>
<dbReference type="InterPro" id="IPR015943">
    <property type="entry name" value="WD40/YVTN_repeat-like_dom_sf"/>
</dbReference>
<reference evidence="3" key="3">
    <citation type="submission" date="2019-09" db="EMBL/GenBank/DDBJ databases">
        <title>Co-occurence of chitin degradation, pigmentation and bioactivity in marine Pseudoalteromonas.</title>
        <authorList>
            <person name="Sonnenschein E.C."/>
            <person name="Bech P.K."/>
        </authorList>
    </citation>
    <scope>NUCLEOTIDE SEQUENCE</scope>
    <source>
        <strain evidence="3">S2231</strain>
        <strain evidence="2 4">S2233</strain>
    </source>
</reference>
<dbReference type="Gene3D" id="2.130.10.10">
    <property type="entry name" value="YVTN repeat-like/Quinoprotein amine dehydrogenase"/>
    <property type="match status" value="2"/>
</dbReference>
<dbReference type="Proteomes" id="UP000307706">
    <property type="component" value="Unassembled WGS sequence"/>
</dbReference>
<dbReference type="PANTHER" id="PTHR47197">
    <property type="entry name" value="PROTEIN NIRF"/>
    <property type="match status" value="1"/>
</dbReference>
<sequence>MNKKNTLHLSLLLASMSLSTSFATSAHNTSPIAYFADKDHDAVIAFNPRTMQTIESISTHGHGPYPVDKTGENSVYVTTRNSQSVDVINNNDLSVYKTISLPHYPRSVTYNKFNNLAIVSGVKKPVTSIIDTSNHSLVATVGNDHVVTPTDFGGGLATGHPYWVSPTQFLLLDRANRKLDLYSISQLGGEYKVNMTYSLPMPTSVHHIMAVPNASGWDKNIFYAIAEGAPNNGIAPAVVSFELSGEHLYHRQTLHLPVNNTNVKEMGAHHGAFHPDGKHIYLGSNEGITYVIDRVSMRVISTIETGKGNGHTTMNAQRMIAISTNHTDSFMTVIDLNTHTKVANIDVSELATSETRKTQAHTSSFDPNNSRFFYTAASDDGRIIEIDLDTLSISREIELLGSYPIQGTFVW</sequence>
<dbReference type="InterPro" id="IPR051200">
    <property type="entry name" value="Host-pathogen_enzymatic-act"/>
</dbReference>
<evidence type="ECO:0000313" key="2">
    <source>
        <dbReference type="EMBL" id="TMP41483.1"/>
    </source>
</evidence>
<dbReference type="EMBL" id="PNCK01000052">
    <property type="protein sequence ID" value="TMP41483.1"/>
    <property type="molecule type" value="Genomic_DNA"/>
</dbReference>
<comment type="caution">
    <text evidence="3">The sequence shown here is derived from an EMBL/GenBank/DDBJ whole genome shotgun (WGS) entry which is preliminary data.</text>
</comment>
<name>A0A5S3XJK4_9GAMM</name>
<protein>
    <recommendedName>
        <fullName evidence="6">YncE family protein</fullName>
    </recommendedName>
</protein>
<feature type="signal peptide" evidence="1">
    <location>
        <begin position="1"/>
        <end position="26"/>
    </location>
</feature>
<dbReference type="OrthoDB" id="6313451at2"/>
<evidence type="ECO:0000313" key="4">
    <source>
        <dbReference type="Proteomes" id="UP000305730"/>
    </source>
</evidence>
<reference evidence="4 5" key="1">
    <citation type="submission" date="2017-12" db="EMBL/GenBank/DDBJ databases">
        <authorList>
            <person name="Paulsen S."/>
            <person name="Gram L.K."/>
        </authorList>
    </citation>
    <scope>NUCLEOTIDE SEQUENCE [LARGE SCALE GENOMIC DNA]</scope>
    <source>
        <strain evidence="3 5">S2231</strain>
        <strain evidence="2 4">S2233</strain>
    </source>
</reference>
<keyword evidence="4" id="KW-1185">Reference proteome</keyword>
<dbReference type="EMBL" id="PNCL01000115">
    <property type="protein sequence ID" value="TMP54702.1"/>
    <property type="molecule type" value="Genomic_DNA"/>
</dbReference>
<dbReference type="Proteomes" id="UP000305730">
    <property type="component" value="Unassembled WGS sequence"/>
</dbReference>
<feature type="chain" id="PRO_5024376438" description="YncE family protein" evidence="1">
    <location>
        <begin position="27"/>
        <end position="411"/>
    </location>
</feature>